<organism evidence="2 3">
    <name type="scientific">Salipaludibacillus keqinensis</name>
    <dbReference type="NCBI Taxonomy" id="2045207"/>
    <lineage>
        <taxon>Bacteria</taxon>
        <taxon>Bacillati</taxon>
        <taxon>Bacillota</taxon>
        <taxon>Bacilli</taxon>
        <taxon>Bacillales</taxon>
        <taxon>Bacillaceae</taxon>
    </lineage>
</organism>
<keyword evidence="1" id="KW-0812">Transmembrane</keyword>
<name>A0A323TM47_9BACI</name>
<keyword evidence="3" id="KW-1185">Reference proteome</keyword>
<feature type="transmembrane region" description="Helical" evidence="1">
    <location>
        <begin position="40"/>
        <end position="61"/>
    </location>
</feature>
<dbReference type="AlphaFoldDB" id="A0A323TM47"/>
<keyword evidence="1" id="KW-0472">Membrane</keyword>
<gene>
    <name evidence="2" type="ORF">CR194_04125</name>
</gene>
<reference evidence="2 3" key="1">
    <citation type="submission" date="2017-10" db="EMBL/GenBank/DDBJ databases">
        <title>Bacillus sp. nov., a halophilic bacterium isolated from a Keqin Lake.</title>
        <authorList>
            <person name="Wang H."/>
        </authorList>
    </citation>
    <scope>NUCLEOTIDE SEQUENCE [LARGE SCALE GENOMIC DNA]</scope>
    <source>
        <strain evidence="2 3">KQ-12</strain>
    </source>
</reference>
<dbReference type="EMBL" id="PDOD01000001">
    <property type="protein sequence ID" value="PYZ94727.1"/>
    <property type="molecule type" value="Genomic_DNA"/>
</dbReference>
<proteinExistence type="predicted"/>
<evidence type="ECO:0000256" key="1">
    <source>
        <dbReference type="SAM" id="Phobius"/>
    </source>
</evidence>
<feature type="transmembrane region" description="Helical" evidence="1">
    <location>
        <begin position="6"/>
        <end position="25"/>
    </location>
</feature>
<sequence length="64" mass="7028">MDFITGLILAIGIIAAWVIGFILPYRKGQDDEEIGEKTLYIYRGLGVACLIAAFLIAQWILSIG</sequence>
<protein>
    <submittedName>
        <fullName evidence="2">Uncharacterized protein</fullName>
    </submittedName>
</protein>
<evidence type="ECO:0000313" key="3">
    <source>
        <dbReference type="Proteomes" id="UP000248214"/>
    </source>
</evidence>
<evidence type="ECO:0000313" key="2">
    <source>
        <dbReference type="EMBL" id="PYZ94727.1"/>
    </source>
</evidence>
<keyword evidence="1" id="KW-1133">Transmembrane helix</keyword>
<dbReference type="RefSeq" id="WP_110608361.1">
    <property type="nucleotide sequence ID" value="NZ_PDOD01000001.1"/>
</dbReference>
<accession>A0A323TM47</accession>
<dbReference type="Proteomes" id="UP000248214">
    <property type="component" value="Unassembled WGS sequence"/>
</dbReference>
<comment type="caution">
    <text evidence="2">The sequence shown here is derived from an EMBL/GenBank/DDBJ whole genome shotgun (WGS) entry which is preliminary data.</text>
</comment>